<dbReference type="Proteomes" id="UP001281147">
    <property type="component" value="Unassembled WGS sequence"/>
</dbReference>
<proteinExistence type="predicted"/>
<accession>A0ACC3N3E4</accession>
<keyword evidence="2" id="KW-1185">Reference proteome</keyword>
<evidence type="ECO:0000313" key="1">
    <source>
        <dbReference type="EMBL" id="KAK3708909.1"/>
    </source>
</evidence>
<dbReference type="EMBL" id="JAUTXU010000097">
    <property type="protein sequence ID" value="KAK3708909.1"/>
    <property type="molecule type" value="Genomic_DNA"/>
</dbReference>
<protein>
    <submittedName>
        <fullName evidence="1">Uncharacterized protein</fullName>
    </submittedName>
</protein>
<gene>
    <name evidence="1" type="ORF">LTR37_011239</name>
</gene>
<evidence type="ECO:0000313" key="2">
    <source>
        <dbReference type="Proteomes" id="UP001281147"/>
    </source>
</evidence>
<organism evidence="1 2">
    <name type="scientific">Vermiconidia calcicola</name>
    <dbReference type="NCBI Taxonomy" id="1690605"/>
    <lineage>
        <taxon>Eukaryota</taxon>
        <taxon>Fungi</taxon>
        <taxon>Dikarya</taxon>
        <taxon>Ascomycota</taxon>
        <taxon>Pezizomycotina</taxon>
        <taxon>Dothideomycetes</taxon>
        <taxon>Dothideomycetidae</taxon>
        <taxon>Mycosphaerellales</taxon>
        <taxon>Extremaceae</taxon>
        <taxon>Vermiconidia</taxon>
    </lineage>
</organism>
<comment type="caution">
    <text evidence="1">The sequence shown here is derived from an EMBL/GenBank/DDBJ whole genome shotgun (WGS) entry which is preliminary data.</text>
</comment>
<reference evidence="1" key="1">
    <citation type="submission" date="2023-07" db="EMBL/GenBank/DDBJ databases">
        <title>Black Yeasts Isolated from many extreme environments.</title>
        <authorList>
            <person name="Coleine C."/>
            <person name="Stajich J.E."/>
            <person name="Selbmann L."/>
        </authorList>
    </citation>
    <scope>NUCLEOTIDE SEQUENCE</scope>
    <source>
        <strain evidence="1">CCFEE 5714</strain>
    </source>
</reference>
<name>A0ACC3N3E4_9PEZI</name>
<sequence>MSLEEYYPVSCPFCAISVAYPPSSNSPIPLSPDPEKVFPQCHLILSTPHVLAFLDILPIAPGHILLTTRDHYRKLSDLYAASTHSQEESKRESAQESSRALGEYLPLVSAALVRATGIEDWNVVQNNGERAAQVVPHVHFHLIPRYQEGRREGKGNVDVGMLKSWRMFGRGAREDLDDEEGVEMARCLREALRVELGEEGSEGGGGEGGSKL</sequence>